<accession>A0A2K9PWU1</accession>
<dbReference type="KEGG" id="fek:C1H87_04040"/>
<feature type="domain" description="Thiol:disulfide interchange protein DsbD N-terminal" evidence="1">
    <location>
        <begin position="26"/>
        <end position="136"/>
    </location>
</feature>
<dbReference type="Pfam" id="PF11412">
    <property type="entry name" value="DsbD_N"/>
    <property type="match status" value="1"/>
</dbReference>
<gene>
    <name evidence="2" type="ORF">C1H87_04040</name>
</gene>
<organism evidence="2 3">
    <name type="scientific">Flavivirga eckloniae</name>
    <dbReference type="NCBI Taxonomy" id="1803846"/>
    <lineage>
        <taxon>Bacteria</taxon>
        <taxon>Pseudomonadati</taxon>
        <taxon>Bacteroidota</taxon>
        <taxon>Flavobacteriia</taxon>
        <taxon>Flavobacteriales</taxon>
        <taxon>Flavobacteriaceae</taxon>
        <taxon>Flavivirga</taxon>
    </lineage>
</organism>
<evidence type="ECO:0000313" key="3">
    <source>
        <dbReference type="Proteomes" id="UP000235826"/>
    </source>
</evidence>
<keyword evidence="3" id="KW-1185">Reference proteome</keyword>
<evidence type="ECO:0000313" key="2">
    <source>
        <dbReference type="EMBL" id="AUP81529.1"/>
    </source>
</evidence>
<reference evidence="2 3" key="1">
    <citation type="submission" date="2018-01" db="EMBL/GenBank/DDBJ databases">
        <title>Complete genome sequence of Flavivirga eckloniae ECD14 isolated from seaweed Ecklonia cava.</title>
        <authorList>
            <person name="Lee J.H."/>
            <person name="Baik K.S."/>
            <person name="Seong C.N."/>
        </authorList>
    </citation>
    <scope>NUCLEOTIDE SEQUENCE [LARGE SCALE GENOMIC DNA]</scope>
    <source>
        <strain evidence="2 3">ECD14</strain>
    </source>
</reference>
<sequence length="157" mass="18099">MLWFFIFGLQTVVAQMHKPVTWRTSVVQISDTEFDLIATSAIKIKWHMYSQQVPENGPQPTVFSFIKSNDFELVDTPREVGGKTKYDPVFDMRITYFERKAVFKQRIKIKNGNGFNVKGKVAFMACDDVRCIPPKYVDLRFDVPAISTETVVKVNTH</sequence>
<dbReference type="EMBL" id="CP025791">
    <property type="protein sequence ID" value="AUP81529.1"/>
    <property type="molecule type" value="Genomic_DNA"/>
</dbReference>
<proteinExistence type="predicted"/>
<name>A0A2K9PWU1_9FLAO</name>
<dbReference type="OrthoDB" id="767251at2"/>
<dbReference type="AlphaFoldDB" id="A0A2K9PWU1"/>
<protein>
    <submittedName>
        <fullName evidence="2">Cytochrome C biogenesis protein</fullName>
    </submittedName>
</protein>
<dbReference type="InterPro" id="IPR028250">
    <property type="entry name" value="DsbDN"/>
</dbReference>
<evidence type="ECO:0000259" key="1">
    <source>
        <dbReference type="Pfam" id="PF11412"/>
    </source>
</evidence>
<dbReference type="Proteomes" id="UP000235826">
    <property type="component" value="Chromosome"/>
</dbReference>